<dbReference type="EMBL" id="FNYD01000003">
    <property type="protein sequence ID" value="SEJ12599.1"/>
    <property type="molecule type" value="Genomic_DNA"/>
</dbReference>
<dbReference type="Pfam" id="PF14279">
    <property type="entry name" value="HNH_5"/>
    <property type="match status" value="1"/>
</dbReference>
<evidence type="ECO:0000313" key="3">
    <source>
        <dbReference type="Proteomes" id="UP000199379"/>
    </source>
</evidence>
<gene>
    <name evidence="2" type="ORF">SAMN05444007_103380</name>
</gene>
<sequence length="311" mass="35278">MCSTRAEYLLEISQELARFNIEWRRQFRCPTCLRDYPLDSKEITEEHIIPVSQGGKVTTFLCKSCNSMFGAKQTRWLSDWIDLNEGGTPFHGDPRKQKVKVSSNGNTLTASLSMGEDGGIDIFPDKSRSDPKQYEAYWKDKTATNIKIDIQTPVFANEDALGVGFLTAAYGLFFKHFGYSFIFQTILDPVREQILNPDKLIIKWNYLLEIPKPWILEPGVGLMRFGDDIFPVAIIYDHIVILPNSKKLHPDTTSSENTSTKIISLDPSAASRFQGRCLGPAIVLCDFQPLIEPDFVRKATVPPQHIWIDGW</sequence>
<dbReference type="STRING" id="1227549.SAMN05444007_103380"/>
<feature type="domain" description="HNH endonuclease 5" evidence="1">
    <location>
        <begin position="29"/>
        <end position="73"/>
    </location>
</feature>
<name>A0A1H6W6I0_9RHOB</name>
<keyword evidence="2" id="KW-0540">Nuclease</keyword>
<evidence type="ECO:0000313" key="2">
    <source>
        <dbReference type="EMBL" id="SEJ12599.1"/>
    </source>
</evidence>
<keyword evidence="2" id="KW-0255">Endonuclease</keyword>
<reference evidence="2 3" key="1">
    <citation type="submission" date="2016-10" db="EMBL/GenBank/DDBJ databases">
        <authorList>
            <person name="de Groot N.N."/>
        </authorList>
    </citation>
    <scope>NUCLEOTIDE SEQUENCE [LARGE SCALE GENOMIC DNA]</scope>
    <source>
        <strain evidence="2 3">DSM 29340</strain>
    </source>
</reference>
<organism evidence="2 3">
    <name type="scientific">Cribrihabitans marinus</name>
    <dbReference type="NCBI Taxonomy" id="1227549"/>
    <lineage>
        <taxon>Bacteria</taxon>
        <taxon>Pseudomonadati</taxon>
        <taxon>Pseudomonadota</taxon>
        <taxon>Alphaproteobacteria</taxon>
        <taxon>Rhodobacterales</taxon>
        <taxon>Paracoccaceae</taxon>
        <taxon>Cribrihabitans</taxon>
    </lineage>
</organism>
<keyword evidence="3" id="KW-1185">Reference proteome</keyword>
<dbReference type="Gene3D" id="1.10.30.50">
    <property type="match status" value="1"/>
</dbReference>
<evidence type="ECO:0000259" key="1">
    <source>
        <dbReference type="Pfam" id="PF14279"/>
    </source>
</evidence>
<dbReference type="GO" id="GO:0004519">
    <property type="term" value="F:endonuclease activity"/>
    <property type="evidence" value="ECO:0007669"/>
    <property type="project" value="UniProtKB-KW"/>
</dbReference>
<accession>A0A1H6W6I0</accession>
<dbReference type="InterPro" id="IPR029471">
    <property type="entry name" value="HNH_5"/>
</dbReference>
<proteinExistence type="predicted"/>
<keyword evidence="2" id="KW-0378">Hydrolase</keyword>
<dbReference type="AlphaFoldDB" id="A0A1H6W6I0"/>
<protein>
    <submittedName>
        <fullName evidence="2">HNH endonuclease</fullName>
    </submittedName>
</protein>
<dbReference type="Proteomes" id="UP000199379">
    <property type="component" value="Unassembled WGS sequence"/>
</dbReference>